<dbReference type="EMBL" id="AP018174">
    <property type="protein sequence ID" value="BAY18253.1"/>
    <property type="molecule type" value="Genomic_DNA"/>
</dbReference>
<evidence type="ECO:0000313" key="2">
    <source>
        <dbReference type="EMBL" id="BAY18253.1"/>
    </source>
</evidence>
<protein>
    <submittedName>
        <fullName evidence="2">Uncharacterized protein</fullName>
    </submittedName>
</protein>
<keyword evidence="3" id="KW-1185">Reference proteome</keyword>
<reference evidence="2 3" key="1">
    <citation type="submission" date="2017-06" db="EMBL/GenBank/DDBJ databases">
        <title>Genome sequencing of cyanobaciteial culture collection at National Institute for Environmental Studies (NIES).</title>
        <authorList>
            <person name="Hirose Y."/>
            <person name="Shimura Y."/>
            <person name="Fujisawa T."/>
            <person name="Nakamura Y."/>
            <person name="Kawachi M."/>
        </authorList>
    </citation>
    <scope>NUCLEOTIDE SEQUENCE [LARGE SCALE GENOMIC DNA]</scope>
    <source>
        <strain evidence="2 3">NIES-21</strain>
    </source>
</reference>
<gene>
    <name evidence="2" type="ORF">NIES21_40970</name>
</gene>
<organism evidence="2 3">
    <name type="scientific">Anabaenopsis circularis NIES-21</name>
    <dbReference type="NCBI Taxonomy" id="1085406"/>
    <lineage>
        <taxon>Bacteria</taxon>
        <taxon>Bacillati</taxon>
        <taxon>Cyanobacteriota</taxon>
        <taxon>Cyanophyceae</taxon>
        <taxon>Nostocales</taxon>
        <taxon>Nodulariaceae</taxon>
        <taxon>Anabaenopsis</taxon>
    </lineage>
</organism>
<proteinExistence type="predicted"/>
<feature type="transmembrane region" description="Helical" evidence="1">
    <location>
        <begin position="45"/>
        <end position="68"/>
    </location>
</feature>
<keyword evidence="1" id="KW-1133">Transmembrane helix</keyword>
<keyword evidence="1" id="KW-0472">Membrane</keyword>
<name>A0A1Z4GL66_9CYAN</name>
<dbReference type="AlphaFoldDB" id="A0A1Z4GL66"/>
<dbReference type="Proteomes" id="UP000218287">
    <property type="component" value="Chromosome"/>
</dbReference>
<evidence type="ECO:0000256" key="1">
    <source>
        <dbReference type="SAM" id="Phobius"/>
    </source>
</evidence>
<accession>A0A1Z4GL66</accession>
<sequence length="87" mass="10235">MAIAQQNTASLTISLNNSQNIHQIWQPARLGAVFIRRLWWHTKSYGIVFSIMFLTLMSLIFLSIYWSYRHLLIFTTPQDELDMESSK</sequence>
<keyword evidence="1" id="KW-0812">Transmembrane</keyword>
<evidence type="ECO:0000313" key="3">
    <source>
        <dbReference type="Proteomes" id="UP000218287"/>
    </source>
</evidence>